<organism evidence="3 4">
    <name type="scientific">Desulfobacter postgatei</name>
    <dbReference type="NCBI Taxonomy" id="2293"/>
    <lineage>
        <taxon>Bacteria</taxon>
        <taxon>Pseudomonadati</taxon>
        <taxon>Thermodesulfobacteriota</taxon>
        <taxon>Desulfobacteria</taxon>
        <taxon>Desulfobacterales</taxon>
        <taxon>Desulfobacteraceae</taxon>
        <taxon>Desulfobacter</taxon>
    </lineage>
</organism>
<reference evidence="3 4" key="1">
    <citation type="submission" date="2017-10" db="EMBL/GenBank/DDBJ databases">
        <title>Novel microbial diversity and functional potential in the marine mammal oral microbiome.</title>
        <authorList>
            <person name="Dudek N.K."/>
            <person name="Sun C.L."/>
            <person name="Burstein D."/>
            <person name="Kantor R.S."/>
            <person name="Aliaga Goltsman D.S."/>
            <person name="Bik E.M."/>
            <person name="Thomas B.C."/>
            <person name="Banfield J.F."/>
            <person name="Relman D.A."/>
        </authorList>
    </citation>
    <scope>NUCLEOTIDE SEQUENCE [LARGE SCALE GENOMIC DNA]</scope>
    <source>
        <strain evidence="3">DOLJORAL78_47_202</strain>
    </source>
</reference>
<accession>A0A2G6MRL4</accession>
<evidence type="ECO:0000313" key="4">
    <source>
        <dbReference type="Proteomes" id="UP000231203"/>
    </source>
</evidence>
<evidence type="ECO:0008006" key="5">
    <source>
        <dbReference type="Google" id="ProtNLM"/>
    </source>
</evidence>
<feature type="compositionally biased region" description="Basic and acidic residues" evidence="2">
    <location>
        <begin position="45"/>
        <end position="63"/>
    </location>
</feature>
<sequence length="215" mass="24264">MNTFKRWIVGFLISLILVTAAFVGVSYIHWGQPAQVLAEDEDDQTKEAKQKKTPAEGEKKEGEPAPCPECPECPDPAKVVLQGLEEKKKTVAEASEKLAREKKELETYEAQIDEKLASLIALKKQIEADMTRLEKKKTAKEREEAAAFEAKMNRLVKMYASMKPKAAAEIVNKMELSVAHEIFLRMREVSASQILAFVENEKAAKISERLAFRKR</sequence>
<proteinExistence type="predicted"/>
<dbReference type="AlphaFoldDB" id="A0A2G6MRL4"/>
<dbReference type="SUPFAM" id="SSF158791">
    <property type="entry name" value="MgtE N-terminal domain-like"/>
    <property type="match status" value="1"/>
</dbReference>
<keyword evidence="1" id="KW-0175">Coiled coil</keyword>
<comment type="caution">
    <text evidence="3">The sequence shown here is derived from an EMBL/GenBank/DDBJ whole genome shotgun (WGS) entry which is preliminary data.</text>
</comment>
<protein>
    <recommendedName>
        <fullName evidence="5">Magnesium transporter MgtE intracellular domain-containing protein</fullName>
    </recommendedName>
</protein>
<evidence type="ECO:0000313" key="3">
    <source>
        <dbReference type="EMBL" id="PIE62651.1"/>
    </source>
</evidence>
<dbReference type="Proteomes" id="UP000231203">
    <property type="component" value="Unassembled WGS sequence"/>
</dbReference>
<name>A0A2G6MRL4_9BACT</name>
<feature type="region of interest" description="Disordered" evidence="2">
    <location>
        <begin position="39"/>
        <end position="71"/>
    </location>
</feature>
<gene>
    <name evidence="3" type="ORF">CSA25_04105</name>
</gene>
<dbReference type="EMBL" id="PDTI01000035">
    <property type="protein sequence ID" value="PIE62651.1"/>
    <property type="molecule type" value="Genomic_DNA"/>
</dbReference>
<evidence type="ECO:0000256" key="2">
    <source>
        <dbReference type="SAM" id="MobiDB-lite"/>
    </source>
</evidence>
<evidence type="ECO:0000256" key="1">
    <source>
        <dbReference type="SAM" id="Coils"/>
    </source>
</evidence>
<feature type="coiled-coil region" evidence="1">
    <location>
        <begin position="81"/>
        <end position="143"/>
    </location>
</feature>